<dbReference type="InterPro" id="IPR002347">
    <property type="entry name" value="SDR_fam"/>
</dbReference>
<dbReference type="PRINTS" id="PR00080">
    <property type="entry name" value="SDRFAMILY"/>
</dbReference>
<dbReference type="Proteomes" id="UP000225972">
    <property type="component" value="Unassembled WGS sequence"/>
</dbReference>
<protein>
    <submittedName>
        <fullName evidence="3">3-oxoacyl-[acyl-carrier-protein] reductase FabG</fullName>
        <ecNumber evidence="3">1.1.1.100</ecNumber>
    </submittedName>
</protein>
<gene>
    <name evidence="3" type="primary">fabG_7</name>
    <name evidence="3" type="ORF">TRP8649_01446</name>
</gene>
<accession>A0A238JBK3</accession>
<name>A0A238JBK3_9RHOB</name>
<dbReference type="Pfam" id="PF00106">
    <property type="entry name" value="adh_short"/>
    <property type="match status" value="1"/>
</dbReference>
<sequence>MRIEGSVAIVTGGASGLGEATARHLAAQGARVGVLDFNIEQATRVAQDIDGVAAQVDVSDETAVDAAIAQVETALGVPRIAVNCAGIGTAARIVGREGKTSFDTFRRTLEVNLFGSYAVMTHAARRMMELDPEEGERGVIVNTASVAFQDGQLGQAAYAASKGGIASMSLPAAREFARAGIRVMTIAPGLFNTPMMESLPDEVTAQIVSNIPHPARLGAPEEYALMAAQIISNPYLNGTTIRLDGATRLPPR</sequence>
<dbReference type="SUPFAM" id="SSF51735">
    <property type="entry name" value="NAD(P)-binding Rossmann-fold domains"/>
    <property type="match status" value="1"/>
</dbReference>
<keyword evidence="4" id="KW-1185">Reference proteome</keyword>
<organism evidence="3 4">
    <name type="scientific">Pelagimonas phthalicica</name>
    <dbReference type="NCBI Taxonomy" id="1037362"/>
    <lineage>
        <taxon>Bacteria</taxon>
        <taxon>Pseudomonadati</taxon>
        <taxon>Pseudomonadota</taxon>
        <taxon>Alphaproteobacteria</taxon>
        <taxon>Rhodobacterales</taxon>
        <taxon>Roseobacteraceae</taxon>
        <taxon>Pelagimonas</taxon>
    </lineage>
</organism>
<evidence type="ECO:0000313" key="3">
    <source>
        <dbReference type="EMBL" id="SMX27342.1"/>
    </source>
</evidence>
<dbReference type="InterPro" id="IPR036291">
    <property type="entry name" value="NAD(P)-bd_dom_sf"/>
</dbReference>
<dbReference type="PRINTS" id="PR00081">
    <property type="entry name" value="GDHRDH"/>
</dbReference>
<dbReference type="EC" id="1.1.1.100" evidence="3"/>
<evidence type="ECO:0000313" key="4">
    <source>
        <dbReference type="Proteomes" id="UP000225972"/>
    </source>
</evidence>
<reference evidence="4" key="1">
    <citation type="submission" date="2017-05" db="EMBL/GenBank/DDBJ databases">
        <authorList>
            <person name="Rodrigo-Torres L."/>
            <person name="Arahal R. D."/>
            <person name="Lucena T."/>
        </authorList>
    </citation>
    <scope>NUCLEOTIDE SEQUENCE [LARGE SCALE GENOMIC DNA]</scope>
    <source>
        <strain evidence="4">CECT 8649</strain>
    </source>
</reference>
<dbReference type="PROSITE" id="PS00061">
    <property type="entry name" value="ADH_SHORT"/>
    <property type="match status" value="1"/>
</dbReference>
<comment type="similarity">
    <text evidence="2">Belongs to the short-chain dehydrogenases/reductases (SDR) family.</text>
</comment>
<evidence type="ECO:0000256" key="1">
    <source>
        <dbReference type="ARBA" id="ARBA00023002"/>
    </source>
</evidence>
<dbReference type="AlphaFoldDB" id="A0A238JBK3"/>
<dbReference type="OrthoDB" id="9795647at2"/>
<dbReference type="RefSeq" id="WP_099243499.1">
    <property type="nucleotide sequence ID" value="NZ_FXXP01000001.1"/>
</dbReference>
<dbReference type="EMBL" id="FXXP01000001">
    <property type="protein sequence ID" value="SMX27342.1"/>
    <property type="molecule type" value="Genomic_DNA"/>
</dbReference>
<dbReference type="PANTHER" id="PTHR43658">
    <property type="entry name" value="SHORT-CHAIN DEHYDROGENASE/REDUCTASE"/>
    <property type="match status" value="1"/>
</dbReference>
<dbReference type="InterPro" id="IPR020904">
    <property type="entry name" value="Sc_DH/Rdtase_CS"/>
</dbReference>
<dbReference type="PANTHER" id="PTHR43658:SF8">
    <property type="entry name" value="17-BETA-HYDROXYSTEROID DEHYDROGENASE 14-RELATED"/>
    <property type="match status" value="1"/>
</dbReference>
<dbReference type="GO" id="GO:0004316">
    <property type="term" value="F:3-oxoacyl-[acyl-carrier-protein] reductase (NADPH) activity"/>
    <property type="evidence" value="ECO:0007669"/>
    <property type="project" value="UniProtKB-EC"/>
</dbReference>
<keyword evidence="1 3" id="KW-0560">Oxidoreductase</keyword>
<evidence type="ECO:0000256" key="2">
    <source>
        <dbReference type="RuleBase" id="RU000363"/>
    </source>
</evidence>
<dbReference type="Gene3D" id="3.40.50.720">
    <property type="entry name" value="NAD(P)-binding Rossmann-like Domain"/>
    <property type="match status" value="1"/>
</dbReference>
<proteinExistence type="inferred from homology"/>